<evidence type="ECO:0000313" key="2">
    <source>
        <dbReference type="EMBL" id="GBP37883.1"/>
    </source>
</evidence>
<evidence type="ECO:0000256" key="1">
    <source>
        <dbReference type="SAM" id="MobiDB-lite"/>
    </source>
</evidence>
<protein>
    <submittedName>
        <fullName evidence="2">Uncharacterized protein</fullName>
    </submittedName>
</protein>
<name>A0A4C1VGW5_EUMVA</name>
<gene>
    <name evidence="2" type="ORF">EVAR_21418_1</name>
</gene>
<dbReference type="AlphaFoldDB" id="A0A4C1VGW5"/>
<evidence type="ECO:0000313" key="3">
    <source>
        <dbReference type="Proteomes" id="UP000299102"/>
    </source>
</evidence>
<organism evidence="2 3">
    <name type="scientific">Eumeta variegata</name>
    <name type="common">Bagworm moth</name>
    <name type="synonym">Eumeta japonica</name>
    <dbReference type="NCBI Taxonomy" id="151549"/>
    <lineage>
        <taxon>Eukaryota</taxon>
        <taxon>Metazoa</taxon>
        <taxon>Ecdysozoa</taxon>
        <taxon>Arthropoda</taxon>
        <taxon>Hexapoda</taxon>
        <taxon>Insecta</taxon>
        <taxon>Pterygota</taxon>
        <taxon>Neoptera</taxon>
        <taxon>Endopterygota</taxon>
        <taxon>Lepidoptera</taxon>
        <taxon>Glossata</taxon>
        <taxon>Ditrysia</taxon>
        <taxon>Tineoidea</taxon>
        <taxon>Psychidae</taxon>
        <taxon>Oiketicinae</taxon>
        <taxon>Eumeta</taxon>
    </lineage>
</organism>
<dbReference type="EMBL" id="BGZK01000340">
    <property type="protein sequence ID" value="GBP37883.1"/>
    <property type="molecule type" value="Genomic_DNA"/>
</dbReference>
<reference evidence="2 3" key="1">
    <citation type="journal article" date="2019" name="Commun. Biol.">
        <title>The bagworm genome reveals a unique fibroin gene that provides high tensile strength.</title>
        <authorList>
            <person name="Kono N."/>
            <person name="Nakamura H."/>
            <person name="Ohtoshi R."/>
            <person name="Tomita M."/>
            <person name="Numata K."/>
            <person name="Arakawa K."/>
        </authorList>
    </citation>
    <scope>NUCLEOTIDE SEQUENCE [LARGE SCALE GENOMIC DNA]</scope>
</reference>
<comment type="caution">
    <text evidence="2">The sequence shown here is derived from an EMBL/GenBank/DDBJ whole genome shotgun (WGS) entry which is preliminary data.</text>
</comment>
<feature type="region of interest" description="Disordered" evidence="1">
    <location>
        <begin position="1"/>
        <end position="21"/>
    </location>
</feature>
<feature type="compositionally biased region" description="Polar residues" evidence="1">
    <location>
        <begin position="1"/>
        <end position="10"/>
    </location>
</feature>
<accession>A0A4C1VGW5</accession>
<sequence>MTLIEQTSRRPSPVHGAPPAQRCWAPGGRALRDCSHTKGNLYALFLSLWRIFDGFSRKISSKLEFDFLHFTSAIVIPGDDDKFHIEFRRRVDTIRSGSRLRRLRLRRARYEEGSPSLVSRMRRKLTLKTNGRRPFELPAQRHRPINRIGGAERFQRLKNALSAGARAAAGETRPHQIHAVQDRVRNHHRPLILDSWSTRGPSARAALRRFYADSLKGNTSLGSDRSHASISPQTTGSIYGRALPPYAVFYNL</sequence>
<dbReference type="Proteomes" id="UP000299102">
    <property type="component" value="Unassembled WGS sequence"/>
</dbReference>
<keyword evidence="3" id="KW-1185">Reference proteome</keyword>
<proteinExistence type="predicted"/>